<feature type="compositionally biased region" description="Basic and acidic residues" evidence="6">
    <location>
        <begin position="260"/>
        <end position="276"/>
    </location>
</feature>
<evidence type="ECO:0000256" key="1">
    <source>
        <dbReference type="ARBA" id="ARBA00006242"/>
    </source>
</evidence>
<dbReference type="InterPro" id="IPR001865">
    <property type="entry name" value="Ribosomal_uS2"/>
</dbReference>
<proteinExistence type="inferred from homology"/>
<dbReference type="Gene3D" id="1.10.287.610">
    <property type="entry name" value="Helix hairpin bin"/>
    <property type="match status" value="1"/>
</dbReference>
<evidence type="ECO:0000313" key="8">
    <source>
        <dbReference type="Proteomes" id="UP000177907"/>
    </source>
</evidence>
<dbReference type="GO" id="GO:0022627">
    <property type="term" value="C:cytosolic small ribosomal subunit"/>
    <property type="evidence" value="ECO:0007669"/>
    <property type="project" value="TreeGrafter"/>
</dbReference>
<sequence length="276" mass="30410">MPSLLEMLKAGVHFGHQKSRWHPKMEQYIFGARGGVHVVDLEKTQAKLQEALDFVRSLVANGKTVLFVGTKRQAQAIVKAAATDCGAPFLTERWIGGLLTNFDEAKIRLKKYLKMKEEVATGEIEKYIKKEQGEFKKKLDKMDKYLNGLANLDKLPDAIFITDMRAGKTAVVEATKTNVPIIGICDTNVNPEKAAYPIPANDDAVNSIRLIVNLMAEAVKEGKAEWEKNKLVMAAVKPEIKVAVAGKPVSKPVASKTKPVAKDESKERKVVVAESV</sequence>
<dbReference type="AlphaFoldDB" id="A0A1F6NY85"/>
<dbReference type="SUPFAM" id="SSF52313">
    <property type="entry name" value="Ribosomal protein S2"/>
    <property type="match status" value="1"/>
</dbReference>
<dbReference type="EMBL" id="MFQZ01000001">
    <property type="protein sequence ID" value="OGH88838.1"/>
    <property type="molecule type" value="Genomic_DNA"/>
</dbReference>
<evidence type="ECO:0000256" key="3">
    <source>
        <dbReference type="ARBA" id="ARBA00023274"/>
    </source>
</evidence>
<dbReference type="InterPro" id="IPR018130">
    <property type="entry name" value="Ribosomal_uS2_CS"/>
</dbReference>
<dbReference type="GO" id="GO:0006412">
    <property type="term" value="P:translation"/>
    <property type="evidence" value="ECO:0007669"/>
    <property type="project" value="UniProtKB-UniRule"/>
</dbReference>
<dbReference type="Gene3D" id="3.40.50.10490">
    <property type="entry name" value="Glucose-6-phosphate isomerase like protein, domain 1"/>
    <property type="match status" value="1"/>
</dbReference>
<dbReference type="Proteomes" id="UP000177907">
    <property type="component" value="Unassembled WGS sequence"/>
</dbReference>
<feature type="region of interest" description="Disordered" evidence="6">
    <location>
        <begin position="250"/>
        <end position="276"/>
    </location>
</feature>
<evidence type="ECO:0000256" key="4">
    <source>
        <dbReference type="ARBA" id="ARBA00035256"/>
    </source>
</evidence>
<dbReference type="Pfam" id="PF00318">
    <property type="entry name" value="Ribosomal_S2"/>
    <property type="match status" value="1"/>
</dbReference>
<accession>A0A1F6NY85</accession>
<dbReference type="PANTHER" id="PTHR12534">
    <property type="entry name" value="30S RIBOSOMAL PROTEIN S2 PROKARYOTIC AND ORGANELLAR"/>
    <property type="match status" value="1"/>
</dbReference>
<dbReference type="InterPro" id="IPR005706">
    <property type="entry name" value="Ribosomal_uS2_bac/mit/plastid"/>
</dbReference>
<comment type="similarity">
    <text evidence="1 5">Belongs to the universal ribosomal protein uS2 family.</text>
</comment>
<evidence type="ECO:0000256" key="6">
    <source>
        <dbReference type="SAM" id="MobiDB-lite"/>
    </source>
</evidence>
<keyword evidence="2 5" id="KW-0689">Ribosomal protein</keyword>
<evidence type="ECO:0000256" key="2">
    <source>
        <dbReference type="ARBA" id="ARBA00022980"/>
    </source>
</evidence>
<protein>
    <recommendedName>
        <fullName evidence="4 5">Small ribosomal subunit protein uS2</fullName>
    </recommendedName>
</protein>
<comment type="caution">
    <text evidence="7">The sequence shown here is derived from an EMBL/GenBank/DDBJ whole genome shotgun (WGS) entry which is preliminary data.</text>
</comment>
<dbReference type="HAMAP" id="MF_00291_B">
    <property type="entry name" value="Ribosomal_uS2_B"/>
    <property type="match status" value="1"/>
</dbReference>
<dbReference type="PANTHER" id="PTHR12534:SF0">
    <property type="entry name" value="SMALL RIBOSOMAL SUBUNIT PROTEIN US2M"/>
    <property type="match status" value="1"/>
</dbReference>
<dbReference type="NCBIfam" id="TIGR01011">
    <property type="entry name" value="rpsB_bact"/>
    <property type="match status" value="1"/>
</dbReference>
<dbReference type="PRINTS" id="PR00395">
    <property type="entry name" value="RIBOSOMALS2"/>
</dbReference>
<dbReference type="GO" id="GO:0003735">
    <property type="term" value="F:structural constituent of ribosome"/>
    <property type="evidence" value="ECO:0007669"/>
    <property type="project" value="InterPro"/>
</dbReference>
<gene>
    <name evidence="5" type="primary">rpsB</name>
    <name evidence="7" type="ORF">A3J93_01750</name>
</gene>
<evidence type="ECO:0000256" key="5">
    <source>
        <dbReference type="HAMAP-Rule" id="MF_00291"/>
    </source>
</evidence>
<reference evidence="7 8" key="1">
    <citation type="journal article" date="2016" name="Nat. Commun.">
        <title>Thousands of microbial genomes shed light on interconnected biogeochemical processes in an aquifer system.</title>
        <authorList>
            <person name="Anantharaman K."/>
            <person name="Brown C.T."/>
            <person name="Hug L.A."/>
            <person name="Sharon I."/>
            <person name="Castelle C.J."/>
            <person name="Probst A.J."/>
            <person name="Thomas B.C."/>
            <person name="Singh A."/>
            <person name="Wilkins M.J."/>
            <person name="Karaoz U."/>
            <person name="Brodie E.L."/>
            <person name="Williams K.H."/>
            <person name="Hubbard S.S."/>
            <person name="Banfield J.F."/>
        </authorList>
    </citation>
    <scope>NUCLEOTIDE SEQUENCE [LARGE SCALE GENOMIC DNA]</scope>
</reference>
<dbReference type="STRING" id="1798704.A3J93_01750"/>
<dbReference type="CDD" id="cd01425">
    <property type="entry name" value="RPS2"/>
    <property type="match status" value="1"/>
</dbReference>
<dbReference type="PROSITE" id="PS00962">
    <property type="entry name" value="RIBOSOMAL_S2_1"/>
    <property type="match status" value="1"/>
</dbReference>
<dbReference type="InterPro" id="IPR023591">
    <property type="entry name" value="Ribosomal_uS2_flav_dom_sf"/>
</dbReference>
<evidence type="ECO:0000313" key="7">
    <source>
        <dbReference type="EMBL" id="OGH88838.1"/>
    </source>
</evidence>
<keyword evidence="3 5" id="KW-0687">Ribonucleoprotein</keyword>
<name>A0A1F6NY85_9BACT</name>
<organism evidence="7 8">
    <name type="scientific">Candidatus Magasanikbacteria bacterium RIFOXYC2_FULL_42_28</name>
    <dbReference type="NCBI Taxonomy" id="1798704"/>
    <lineage>
        <taxon>Bacteria</taxon>
        <taxon>Candidatus Magasanikiibacteriota</taxon>
    </lineage>
</organism>